<keyword evidence="2" id="KW-1185">Reference proteome</keyword>
<dbReference type="EMBL" id="NIZW01000009">
    <property type="protein sequence ID" value="PHQ34889.1"/>
    <property type="molecule type" value="Genomic_DNA"/>
</dbReference>
<comment type="caution">
    <text evidence="1">The sequence shown here is derived from an EMBL/GenBank/DDBJ whole genome shotgun (WGS) entry which is preliminary data.</text>
</comment>
<evidence type="ECO:0000313" key="2">
    <source>
        <dbReference type="Proteomes" id="UP000225740"/>
    </source>
</evidence>
<accession>A0A2G1W8C6</accession>
<dbReference type="AlphaFoldDB" id="A0A2G1W8C6"/>
<dbReference type="RefSeq" id="WP_099261188.1">
    <property type="nucleotide sequence ID" value="NZ_NIZW01000009.1"/>
</dbReference>
<evidence type="ECO:0000313" key="1">
    <source>
        <dbReference type="EMBL" id="PHQ34889.1"/>
    </source>
</evidence>
<evidence type="ECO:0008006" key="3">
    <source>
        <dbReference type="Google" id="ProtNLM"/>
    </source>
</evidence>
<dbReference type="OrthoDB" id="9772295at2"/>
<dbReference type="Proteomes" id="UP000225740">
    <property type="component" value="Unassembled WGS sequence"/>
</dbReference>
<reference evidence="1 2" key="1">
    <citation type="submission" date="2017-06" db="EMBL/GenBank/DDBJ databases">
        <title>Description of Rhodopirellula bahusiensis sp. nov.</title>
        <authorList>
            <person name="Kizina J."/>
            <person name="Harder J."/>
        </authorList>
    </citation>
    <scope>NUCLEOTIDE SEQUENCE [LARGE SCALE GENOMIC DNA]</scope>
    <source>
        <strain evidence="1 2">SWK21</strain>
    </source>
</reference>
<dbReference type="GeneID" id="90609134"/>
<protein>
    <recommendedName>
        <fullName evidence="3">DUF1800 domain-containing protein</fullName>
    </recommendedName>
</protein>
<dbReference type="Pfam" id="PF08811">
    <property type="entry name" value="DUF1800"/>
    <property type="match status" value="1"/>
</dbReference>
<sequence length="460" mass="51839">MSENQMSQMRSIDPAWAWKPFEPTSDQPWDRSAVSHLYRRAGFGMELSVIGEAVKREPAEVVGKLVSANRESTEFRSTADALAEATLAGGDPEKLSAAWVYRLLYTPNQLLEKTAILWHGHFATGAEKVKDARMMWNQNQLLRDHALGDFGSLVKKISQDPAMLVYLDWAVNRKAHPNENFARELMELFCLGEGNYSETDVLELARCFTGWEIKNKRFRKNRYQHDPGEKTVLGQNGDFDGEDGVRIVLDQPAMPLFVTRKLYRFFISDEPEPTDAFLQPLADLFRERDLQIAPVVERILGSNQFYSQHAIARKIKSPVELVMGMLRSLGATTNTQLVARGLLSIGQGLFFPPNVKGWDGGRAWINSSTLLGRSNLIADILDSDATRFDGKTLAEYLGEHDVQTTDEAMMYFEQCLLAAPLDEQAKDQLRHSTVSQPGDQDQQMRTLLHVMMSLPISQLG</sequence>
<dbReference type="InterPro" id="IPR014917">
    <property type="entry name" value="DUF1800"/>
</dbReference>
<gene>
    <name evidence="1" type="ORF">CEE69_13585</name>
</gene>
<proteinExistence type="predicted"/>
<name>A0A2G1W8C6_9BACT</name>
<organism evidence="1 2">
    <name type="scientific">Rhodopirellula bahusiensis</name>
    <dbReference type="NCBI Taxonomy" id="2014065"/>
    <lineage>
        <taxon>Bacteria</taxon>
        <taxon>Pseudomonadati</taxon>
        <taxon>Planctomycetota</taxon>
        <taxon>Planctomycetia</taxon>
        <taxon>Pirellulales</taxon>
        <taxon>Pirellulaceae</taxon>
        <taxon>Rhodopirellula</taxon>
    </lineage>
</organism>